<dbReference type="InterPro" id="IPR036551">
    <property type="entry name" value="Flavin_trans-like"/>
</dbReference>
<dbReference type="InterPro" id="IPR004507">
    <property type="entry name" value="UbiX-like"/>
</dbReference>
<dbReference type="Gene3D" id="3.40.50.1950">
    <property type="entry name" value="Flavin prenyltransferase-like"/>
    <property type="match status" value="1"/>
</dbReference>
<dbReference type="AlphaFoldDB" id="A0A917K1W0"/>
<dbReference type="Proteomes" id="UP000657574">
    <property type="component" value="Unassembled WGS sequence"/>
</dbReference>
<dbReference type="EMBL" id="BMQA01000001">
    <property type="protein sequence ID" value="GGI95334.1"/>
    <property type="molecule type" value="Genomic_DNA"/>
</dbReference>
<dbReference type="NCBIfam" id="TIGR00421">
    <property type="entry name" value="ubiX_pad"/>
    <property type="match status" value="1"/>
</dbReference>
<keyword evidence="1" id="KW-0637">Prenyltransferase</keyword>
<evidence type="ECO:0000256" key="3">
    <source>
        <dbReference type="ARBA" id="ARBA00022643"/>
    </source>
</evidence>
<accession>A0A917K1W0</accession>
<dbReference type="SUPFAM" id="SSF52507">
    <property type="entry name" value="Homo-oligomeric flavin-containing Cys decarboxylases, HFCD"/>
    <property type="match status" value="1"/>
</dbReference>
<comment type="caution">
    <text evidence="6">The sequence shown here is derived from an EMBL/GenBank/DDBJ whole genome shotgun (WGS) entry which is preliminary data.</text>
</comment>
<organism evidence="6 7">
    <name type="scientific">Streptomyces brasiliensis</name>
    <dbReference type="NCBI Taxonomy" id="1954"/>
    <lineage>
        <taxon>Bacteria</taxon>
        <taxon>Bacillati</taxon>
        <taxon>Actinomycetota</taxon>
        <taxon>Actinomycetes</taxon>
        <taxon>Kitasatosporales</taxon>
        <taxon>Streptomycetaceae</taxon>
        <taxon>Streptomyces</taxon>
    </lineage>
</organism>
<keyword evidence="2" id="KW-0285">Flavoprotein</keyword>
<protein>
    <submittedName>
        <fullName evidence="6">Flavin prenyltransferase UbiX</fullName>
    </submittedName>
</protein>
<keyword evidence="3" id="KW-0288">FMN</keyword>
<dbReference type="InterPro" id="IPR003382">
    <property type="entry name" value="Flavoprotein"/>
</dbReference>
<evidence type="ECO:0000313" key="7">
    <source>
        <dbReference type="Proteomes" id="UP000657574"/>
    </source>
</evidence>
<gene>
    <name evidence="6" type="primary">ubiX</name>
    <name evidence="6" type="ORF">GCM10010121_002250</name>
</gene>
<dbReference type="GO" id="GO:0004659">
    <property type="term" value="F:prenyltransferase activity"/>
    <property type="evidence" value="ECO:0007669"/>
    <property type="project" value="UniProtKB-KW"/>
</dbReference>
<keyword evidence="7" id="KW-1185">Reference proteome</keyword>
<feature type="domain" description="Flavoprotein" evidence="5">
    <location>
        <begin position="2"/>
        <end position="179"/>
    </location>
</feature>
<evidence type="ECO:0000256" key="4">
    <source>
        <dbReference type="ARBA" id="ARBA00022679"/>
    </source>
</evidence>
<dbReference type="Pfam" id="PF02441">
    <property type="entry name" value="Flavoprotein"/>
    <property type="match status" value="1"/>
</dbReference>
<reference evidence="6" key="1">
    <citation type="journal article" date="2014" name="Int. J. Syst. Evol. Microbiol.">
        <title>Complete genome sequence of Corynebacterium casei LMG S-19264T (=DSM 44701T), isolated from a smear-ripened cheese.</title>
        <authorList>
            <consortium name="US DOE Joint Genome Institute (JGI-PGF)"/>
            <person name="Walter F."/>
            <person name="Albersmeier A."/>
            <person name="Kalinowski J."/>
            <person name="Ruckert C."/>
        </authorList>
    </citation>
    <scope>NUCLEOTIDE SEQUENCE</scope>
    <source>
        <strain evidence="6">JCM 3086</strain>
    </source>
</reference>
<sequence>MGITGASGTPYAAAVLRGLLDAGEAVDLVVSRAARLPLLDETGLTFREARWHMDVKEFIGRDVGDMRVWKENDFTAGPASGSYPTRGMIVVPATTAAVAGIATGMSKDLIQRAADVTLKERRMLVLVVRETPLRRVTLQQMADLSGEGAVVLPASPGFYAGSHDVRQMTDFVAGKVLDVVGVPHTLYTRWRGQLGAARAEEAAAGA</sequence>
<evidence type="ECO:0000259" key="5">
    <source>
        <dbReference type="Pfam" id="PF02441"/>
    </source>
</evidence>
<evidence type="ECO:0000313" key="6">
    <source>
        <dbReference type="EMBL" id="GGI95334.1"/>
    </source>
</evidence>
<reference evidence="6" key="2">
    <citation type="submission" date="2020-09" db="EMBL/GenBank/DDBJ databases">
        <authorList>
            <person name="Sun Q."/>
            <person name="Ohkuma M."/>
        </authorList>
    </citation>
    <scope>NUCLEOTIDE SEQUENCE</scope>
    <source>
        <strain evidence="6">JCM 3086</strain>
    </source>
</reference>
<evidence type="ECO:0000256" key="2">
    <source>
        <dbReference type="ARBA" id="ARBA00022630"/>
    </source>
</evidence>
<proteinExistence type="predicted"/>
<evidence type="ECO:0000256" key="1">
    <source>
        <dbReference type="ARBA" id="ARBA00022602"/>
    </source>
</evidence>
<keyword evidence="4" id="KW-0808">Transferase</keyword>
<name>A0A917K1W0_9ACTN</name>